<evidence type="ECO:0000313" key="2">
    <source>
        <dbReference type="EMBL" id="KAJ8430269.1"/>
    </source>
</evidence>
<feature type="compositionally biased region" description="Low complexity" evidence="1">
    <location>
        <begin position="35"/>
        <end position="48"/>
    </location>
</feature>
<proteinExistence type="predicted"/>
<evidence type="ECO:0000256" key="1">
    <source>
        <dbReference type="SAM" id="MobiDB-lite"/>
    </source>
</evidence>
<feature type="region of interest" description="Disordered" evidence="1">
    <location>
        <begin position="1"/>
        <end position="65"/>
    </location>
</feature>
<comment type="caution">
    <text evidence="2">The sequence shown here is derived from an EMBL/GenBank/DDBJ whole genome shotgun (WGS) entry which is preliminary data.</text>
</comment>
<dbReference type="PANTHER" id="PTHR46033">
    <property type="entry name" value="PROTEIN MAIN-LIKE 2"/>
    <property type="match status" value="1"/>
</dbReference>
<dbReference type="OrthoDB" id="1704153at2759"/>
<accession>A0A9Q1JSM7</accession>
<dbReference type="EMBL" id="JAKOGI010000812">
    <property type="protein sequence ID" value="KAJ8430269.1"/>
    <property type="molecule type" value="Genomic_DNA"/>
</dbReference>
<keyword evidence="3" id="KW-1185">Reference proteome</keyword>
<evidence type="ECO:0008006" key="4">
    <source>
        <dbReference type="Google" id="ProtNLM"/>
    </source>
</evidence>
<reference evidence="2" key="1">
    <citation type="submission" date="2022-04" db="EMBL/GenBank/DDBJ databases">
        <title>Carnegiea gigantea Genome sequencing and assembly v2.</title>
        <authorList>
            <person name="Copetti D."/>
            <person name="Sanderson M.J."/>
            <person name="Burquez A."/>
            <person name="Wojciechowski M.F."/>
        </authorList>
    </citation>
    <scope>NUCLEOTIDE SEQUENCE</scope>
    <source>
        <strain evidence="2">SGP5-SGP5p</strain>
        <tissue evidence="2">Aerial part</tissue>
    </source>
</reference>
<dbReference type="Proteomes" id="UP001153076">
    <property type="component" value="Unassembled WGS sequence"/>
</dbReference>
<protein>
    <recommendedName>
        <fullName evidence="4">Aminotransferase-like plant mobile domain-containing protein</fullName>
    </recommendedName>
</protein>
<evidence type="ECO:0000313" key="3">
    <source>
        <dbReference type="Proteomes" id="UP001153076"/>
    </source>
</evidence>
<sequence length="420" mass="47585">MGEGSCSGQRRTKTTEVFEEVEVEDTSSGSDYMAESSESGGSSGGSESLECVPVGRSRKRHGKRMSVVPKLKSMWRSFEEVKLLDSSGSDFDGRDEGNYDSSPIVSLVDKSELESEAEMKSGEVGMRKKGVPRQDRRQRKKVIGDGGVLGGHPLKGAKGKCVSIRGRCILECIVSMNDRLSDYQREALMGTVLKPILKYHPFAIERNLAPALVKCWVPRSKAFRLADKLVPFSVFDVALLTGLPTTREKVEFLDDNCTTEIVNMELRRRKVGKDSKDSRVYKNFIGAIVYLCEQNAREEQLDLWLKLFTWLILSGLMFPCSVYGAAWELQRYANDVQGMSRYAWAEAVLRYLVQCLDDMQRRLCNPYTTRYEVYEKRTFPRIGSWAKVYHGGRYDAVELVAEIEEHEVRKHCQLCVCILL</sequence>
<dbReference type="InterPro" id="IPR044824">
    <property type="entry name" value="MAIN-like"/>
</dbReference>
<dbReference type="AlphaFoldDB" id="A0A9Q1JSM7"/>
<name>A0A9Q1JSM7_9CARY</name>
<dbReference type="PANTHER" id="PTHR46033:SF8">
    <property type="entry name" value="PROTEIN MAINTENANCE OF MERISTEMS-LIKE"/>
    <property type="match status" value="1"/>
</dbReference>
<organism evidence="2 3">
    <name type="scientific">Carnegiea gigantea</name>
    <dbReference type="NCBI Taxonomy" id="171969"/>
    <lineage>
        <taxon>Eukaryota</taxon>
        <taxon>Viridiplantae</taxon>
        <taxon>Streptophyta</taxon>
        <taxon>Embryophyta</taxon>
        <taxon>Tracheophyta</taxon>
        <taxon>Spermatophyta</taxon>
        <taxon>Magnoliopsida</taxon>
        <taxon>eudicotyledons</taxon>
        <taxon>Gunneridae</taxon>
        <taxon>Pentapetalae</taxon>
        <taxon>Caryophyllales</taxon>
        <taxon>Cactineae</taxon>
        <taxon>Cactaceae</taxon>
        <taxon>Cactoideae</taxon>
        <taxon>Echinocereeae</taxon>
        <taxon>Carnegiea</taxon>
    </lineage>
</organism>
<dbReference type="GO" id="GO:0010073">
    <property type="term" value="P:meristem maintenance"/>
    <property type="evidence" value="ECO:0007669"/>
    <property type="project" value="InterPro"/>
</dbReference>
<gene>
    <name evidence="2" type="ORF">Cgig2_030668</name>
</gene>